<dbReference type="AlphaFoldDB" id="A0AAP0I721"/>
<comment type="caution">
    <text evidence="2">The sequence shown here is derived from an EMBL/GenBank/DDBJ whole genome shotgun (WGS) entry which is preliminary data.</text>
</comment>
<evidence type="ECO:0000313" key="2">
    <source>
        <dbReference type="EMBL" id="KAK9109800.1"/>
    </source>
</evidence>
<dbReference type="Proteomes" id="UP001417504">
    <property type="component" value="Unassembled WGS sequence"/>
</dbReference>
<name>A0AAP0I721_9MAGN</name>
<dbReference type="EMBL" id="JBBNAE010000007">
    <property type="protein sequence ID" value="KAK9109800.1"/>
    <property type="molecule type" value="Genomic_DNA"/>
</dbReference>
<feature type="region of interest" description="Disordered" evidence="1">
    <location>
        <begin position="1"/>
        <end position="25"/>
    </location>
</feature>
<gene>
    <name evidence="2" type="ORF">Sjap_017860</name>
</gene>
<organism evidence="2 3">
    <name type="scientific">Stephania japonica</name>
    <dbReference type="NCBI Taxonomy" id="461633"/>
    <lineage>
        <taxon>Eukaryota</taxon>
        <taxon>Viridiplantae</taxon>
        <taxon>Streptophyta</taxon>
        <taxon>Embryophyta</taxon>
        <taxon>Tracheophyta</taxon>
        <taxon>Spermatophyta</taxon>
        <taxon>Magnoliopsida</taxon>
        <taxon>Ranunculales</taxon>
        <taxon>Menispermaceae</taxon>
        <taxon>Menispermoideae</taxon>
        <taxon>Cissampelideae</taxon>
        <taxon>Stephania</taxon>
    </lineage>
</organism>
<evidence type="ECO:0000313" key="3">
    <source>
        <dbReference type="Proteomes" id="UP001417504"/>
    </source>
</evidence>
<reference evidence="2 3" key="1">
    <citation type="submission" date="2024-01" db="EMBL/GenBank/DDBJ databases">
        <title>Genome assemblies of Stephania.</title>
        <authorList>
            <person name="Yang L."/>
        </authorList>
    </citation>
    <scope>NUCLEOTIDE SEQUENCE [LARGE SCALE GENOMIC DNA]</scope>
    <source>
        <strain evidence="2">QJT</strain>
        <tissue evidence="2">Leaf</tissue>
    </source>
</reference>
<proteinExistence type="predicted"/>
<sequence>MTSQRHRTGMSAKTGQGREMPRPVAASAAAMGGVAYVPPLPCSPLCRRVGQPRVDRTRGHQSPSSVMKMREKQSLGFRASPSLLAGDVPAPPHSDVCHDWPGAGRATRPVAAPAAAMGRVAYVPPLPSSPLCCRWWGSPMGPHLLSLMMATGTPPPPPSLVPPRLHHSFGVLSPPFFIKKHKGR</sequence>
<protein>
    <submittedName>
        <fullName evidence="2">Uncharacterized protein</fullName>
    </submittedName>
</protein>
<accession>A0AAP0I721</accession>
<keyword evidence="3" id="KW-1185">Reference proteome</keyword>
<evidence type="ECO:0000256" key="1">
    <source>
        <dbReference type="SAM" id="MobiDB-lite"/>
    </source>
</evidence>